<dbReference type="RefSeq" id="WP_133283537.1">
    <property type="nucleotide sequence ID" value="NZ_SMSI01000001.1"/>
</dbReference>
<comment type="cofactor">
    <cofactor evidence="14">
        <name>[4Fe-4S] cluster</name>
        <dbReference type="ChEBI" id="CHEBI:49883"/>
    </cofactor>
    <text evidence="14">Binds 1 [4Fe-4S] cluster.</text>
</comment>
<dbReference type="InterPro" id="IPR044298">
    <property type="entry name" value="MIG/MutY"/>
</dbReference>
<evidence type="ECO:0000313" key="17">
    <source>
        <dbReference type="Proteomes" id="UP000295131"/>
    </source>
</evidence>
<dbReference type="CDD" id="cd03431">
    <property type="entry name" value="NUDIX_DNA_Glycosylase_C-MutY"/>
    <property type="match status" value="1"/>
</dbReference>
<dbReference type="Gene3D" id="1.10.340.30">
    <property type="entry name" value="Hypothetical protein, domain 2"/>
    <property type="match status" value="1"/>
</dbReference>
<dbReference type="Gene3D" id="3.90.79.10">
    <property type="entry name" value="Nucleoside Triphosphate Pyrophosphohydrolase"/>
    <property type="match status" value="1"/>
</dbReference>
<dbReference type="GO" id="GO:0006298">
    <property type="term" value="P:mismatch repair"/>
    <property type="evidence" value="ECO:0007669"/>
    <property type="project" value="TreeGrafter"/>
</dbReference>
<dbReference type="PROSITE" id="PS00764">
    <property type="entry name" value="ENDONUCLEASE_III_1"/>
    <property type="match status" value="1"/>
</dbReference>
<gene>
    <name evidence="16" type="primary">mutY</name>
    <name evidence="16" type="ORF">E2A64_06290</name>
</gene>
<dbReference type="PANTHER" id="PTHR42944:SF1">
    <property type="entry name" value="ADENINE DNA GLYCOSYLASE"/>
    <property type="match status" value="1"/>
</dbReference>
<dbReference type="GO" id="GO:0035485">
    <property type="term" value="F:adenine/guanine mispair binding"/>
    <property type="evidence" value="ECO:0007669"/>
    <property type="project" value="TreeGrafter"/>
</dbReference>
<sequence>MTSEIAPHLLAWYDRHHRSLPWRVTPADRAAGVVNDPYAVWLSEIMLQQTTVKAVRPYYERFLERWPTVTELASAEDEDVMRLWAGLGYYSRARNLIACARTVAGDHGGRFPETAEGLSKLPGIGPYTAAAIAAIAFDESVAVVDGNVERVFTRLYAIDTPLPKAKTEIKARVSEALPKTRAGDFAQALMDLGATICTPRSPACAICPLLEDCEAGGAGNPEAFPVKPPKKAKPVRVGAAFVAQRPDGAVLLVRRPDKGLLGGMRVVPTTGWTARQDGATGTEAAPFPANWEEKGQVIHVFTHFELRLSVFHALVTSEDKSADAFDTAMDARWSDAADLAGEALPSVMKKALTAALPDALRPRKPGRD</sequence>
<evidence type="ECO:0000256" key="1">
    <source>
        <dbReference type="ARBA" id="ARBA00000843"/>
    </source>
</evidence>
<dbReference type="SUPFAM" id="SSF48150">
    <property type="entry name" value="DNA-glycosylase"/>
    <property type="match status" value="1"/>
</dbReference>
<dbReference type="PROSITE" id="PS01155">
    <property type="entry name" value="ENDONUCLEASE_III_2"/>
    <property type="match status" value="1"/>
</dbReference>
<dbReference type="SUPFAM" id="SSF55811">
    <property type="entry name" value="Nudix"/>
    <property type="match status" value="1"/>
</dbReference>
<dbReference type="Gene3D" id="1.10.1670.10">
    <property type="entry name" value="Helix-hairpin-Helix base-excision DNA repair enzymes (C-terminal)"/>
    <property type="match status" value="1"/>
</dbReference>
<dbReference type="SMART" id="SM00525">
    <property type="entry name" value="FES"/>
    <property type="match status" value="1"/>
</dbReference>
<keyword evidence="11" id="KW-0411">Iron-sulfur</keyword>
<keyword evidence="10 14" id="KW-0408">Iron</keyword>
<keyword evidence="6" id="KW-0004">4Fe-4S</keyword>
<dbReference type="Pfam" id="PF10576">
    <property type="entry name" value="EndIII_4Fe-2S"/>
    <property type="match status" value="1"/>
</dbReference>
<dbReference type="InterPro" id="IPR003651">
    <property type="entry name" value="Endonuclease3_FeS-loop_motif"/>
</dbReference>
<proteinExistence type="inferred from homology"/>
<evidence type="ECO:0000256" key="4">
    <source>
        <dbReference type="ARBA" id="ARBA00012045"/>
    </source>
</evidence>
<keyword evidence="12" id="KW-0234">DNA repair</keyword>
<keyword evidence="9" id="KW-0378">Hydrolase</keyword>
<protein>
    <recommendedName>
        <fullName evidence="5 14">Adenine DNA glycosylase</fullName>
        <ecNumber evidence="4 14">3.2.2.31</ecNumber>
    </recommendedName>
</protein>
<dbReference type="InterPro" id="IPR000445">
    <property type="entry name" value="HhH_motif"/>
</dbReference>
<dbReference type="FunFam" id="1.10.340.30:FF:000002">
    <property type="entry name" value="Adenine DNA glycosylase"/>
    <property type="match status" value="1"/>
</dbReference>
<dbReference type="Pfam" id="PF00730">
    <property type="entry name" value="HhH-GPD"/>
    <property type="match status" value="1"/>
</dbReference>
<dbReference type="GO" id="GO:0000701">
    <property type="term" value="F:purine-specific mismatch base pair DNA N-glycosylase activity"/>
    <property type="evidence" value="ECO:0007669"/>
    <property type="project" value="UniProtKB-EC"/>
</dbReference>
<dbReference type="InterPro" id="IPR015797">
    <property type="entry name" value="NUDIX_hydrolase-like_dom_sf"/>
</dbReference>
<dbReference type="InterPro" id="IPR004035">
    <property type="entry name" value="Endouclease-III_FeS-bd_BS"/>
</dbReference>
<keyword evidence="8 14" id="KW-0227">DNA damage</keyword>
<dbReference type="InterPro" id="IPR003265">
    <property type="entry name" value="HhH-GPD_domain"/>
</dbReference>
<dbReference type="Pfam" id="PF14815">
    <property type="entry name" value="NUDIX_4"/>
    <property type="match status" value="1"/>
</dbReference>
<evidence type="ECO:0000256" key="3">
    <source>
        <dbReference type="ARBA" id="ARBA00008343"/>
    </source>
</evidence>
<evidence type="ECO:0000256" key="5">
    <source>
        <dbReference type="ARBA" id="ARBA00022023"/>
    </source>
</evidence>
<evidence type="ECO:0000256" key="9">
    <source>
        <dbReference type="ARBA" id="ARBA00022801"/>
    </source>
</evidence>
<keyword evidence="13 14" id="KW-0326">Glycosidase</keyword>
<dbReference type="EC" id="3.2.2.31" evidence="4 14"/>
<dbReference type="GO" id="GO:0034039">
    <property type="term" value="F:8-oxo-7,8-dihydroguanine DNA N-glycosylase activity"/>
    <property type="evidence" value="ECO:0007669"/>
    <property type="project" value="TreeGrafter"/>
</dbReference>
<dbReference type="CDD" id="cd00056">
    <property type="entry name" value="ENDO3c"/>
    <property type="match status" value="1"/>
</dbReference>
<dbReference type="InterPro" id="IPR005760">
    <property type="entry name" value="A/G_AdeGlyc_MutY"/>
</dbReference>
<evidence type="ECO:0000256" key="7">
    <source>
        <dbReference type="ARBA" id="ARBA00022723"/>
    </source>
</evidence>
<dbReference type="Proteomes" id="UP000295131">
    <property type="component" value="Unassembled WGS sequence"/>
</dbReference>
<name>A0A4R5PPB7_9HYPH</name>
<dbReference type="InterPro" id="IPR029119">
    <property type="entry name" value="MutY_C"/>
</dbReference>
<reference evidence="16 17" key="1">
    <citation type="journal article" date="2013" name="Int. J. Syst. Evol. Microbiol.">
        <title>Hoeflea suaedae sp. nov., an endophytic bacterium isolated from the root of the halophyte Suaeda maritima.</title>
        <authorList>
            <person name="Chung E.J."/>
            <person name="Park J.A."/>
            <person name="Pramanik P."/>
            <person name="Bibi F."/>
            <person name="Jeon C.O."/>
            <person name="Chung Y.R."/>
        </authorList>
    </citation>
    <scope>NUCLEOTIDE SEQUENCE [LARGE SCALE GENOMIC DNA]</scope>
    <source>
        <strain evidence="16 17">YC6898</strain>
    </source>
</reference>
<evidence type="ECO:0000256" key="12">
    <source>
        <dbReference type="ARBA" id="ARBA00023204"/>
    </source>
</evidence>
<feature type="domain" description="HhH-GPD" evidence="15">
    <location>
        <begin position="46"/>
        <end position="195"/>
    </location>
</feature>
<organism evidence="16 17">
    <name type="scientific">Pseudohoeflea suaedae</name>
    <dbReference type="NCBI Taxonomy" id="877384"/>
    <lineage>
        <taxon>Bacteria</taxon>
        <taxon>Pseudomonadati</taxon>
        <taxon>Pseudomonadota</taxon>
        <taxon>Alphaproteobacteria</taxon>
        <taxon>Hyphomicrobiales</taxon>
        <taxon>Rhizobiaceae</taxon>
        <taxon>Pseudohoeflea</taxon>
    </lineage>
</organism>
<dbReference type="OrthoDB" id="9802365at2"/>
<keyword evidence="7" id="KW-0479">Metal-binding</keyword>
<dbReference type="Pfam" id="PF00633">
    <property type="entry name" value="HHH"/>
    <property type="match status" value="1"/>
</dbReference>
<accession>A0A4R5PPB7</accession>
<keyword evidence="17" id="KW-1185">Reference proteome</keyword>
<dbReference type="InterPro" id="IPR011257">
    <property type="entry name" value="DNA_glycosylase"/>
</dbReference>
<dbReference type="GO" id="GO:0032357">
    <property type="term" value="F:oxidized purine DNA binding"/>
    <property type="evidence" value="ECO:0007669"/>
    <property type="project" value="TreeGrafter"/>
</dbReference>
<evidence type="ECO:0000256" key="2">
    <source>
        <dbReference type="ARBA" id="ARBA00002933"/>
    </source>
</evidence>
<comment type="similarity">
    <text evidence="3 14">Belongs to the Nth/MutY family.</text>
</comment>
<dbReference type="SMART" id="SM00478">
    <property type="entry name" value="ENDO3c"/>
    <property type="match status" value="1"/>
</dbReference>
<evidence type="ECO:0000256" key="10">
    <source>
        <dbReference type="ARBA" id="ARBA00023004"/>
    </source>
</evidence>
<evidence type="ECO:0000256" key="11">
    <source>
        <dbReference type="ARBA" id="ARBA00023014"/>
    </source>
</evidence>
<dbReference type="GO" id="GO:0006284">
    <property type="term" value="P:base-excision repair"/>
    <property type="evidence" value="ECO:0007669"/>
    <property type="project" value="UniProtKB-UniRule"/>
</dbReference>
<dbReference type="GO" id="GO:0046872">
    <property type="term" value="F:metal ion binding"/>
    <property type="evidence" value="ECO:0007669"/>
    <property type="project" value="UniProtKB-UniRule"/>
</dbReference>
<evidence type="ECO:0000259" key="15">
    <source>
        <dbReference type="SMART" id="SM00478"/>
    </source>
</evidence>
<comment type="function">
    <text evidence="2">Adenine glycosylase active on G-A mispairs. MutY also corrects error-prone DNA synthesis past GO lesions which are due to the oxidatively damaged form of guanine: 7,8-dihydro-8-oxoguanine (8-oxo-dGTP).</text>
</comment>
<evidence type="ECO:0000256" key="8">
    <source>
        <dbReference type="ARBA" id="ARBA00022763"/>
    </source>
</evidence>
<comment type="caution">
    <text evidence="16">The sequence shown here is derived from an EMBL/GenBank/DDBJ whole genome shotgun (WGS) entry which is preliminary data.</text>
</comment>
<dbReference type="InterPro" id="IPR004036">
    <property type="entry name" value="Endonuclease-III-like_CS2"/>
</dbReference>
<dbReference type="InterPro" id="IPR023170">
    <property type="entry name" value="HhH_base_excis_C"/>
</dbReference>
<comment type="catalytic activity">
    <reaction evidence="1 14">
        <text>Hydrolyzes free adenine bases from 7,8-dihydro-8-oxoguanine:adenine mismatched double-stranded DNA, leaving an apurinic site.</text>
        <dbReference type="EC" id="3.2.2.31"/>
    </reaction>
</comment>
<evidence type="ECO:0000256" key="14">
    <source>
        <dbReference type="RuleBase" id="RU365096"/>
    </source>
</evidence>
<dbReference type="EMBL" id="SMSI01000001">
    <property type="protein sequence ID" value="TDH38703.1"/>
    <property type="molecule type" value="Genomic_DNA"/>
</dbReference>
<evidence type="ECO:0000313" key="16">
    <source>
        <dbReference type="EMBL" id="TDH38703.1"/>
    </source>
</evidence>
<dbReference type="PANTHER" id="PTHR42944">
    <property type="entry name" value="ADENINE DNA GLYCOSYLASE"/>
    <property type="match status" value="1"/>
</dbReference>
<dbReference type="GO" id="GO:0051539">
    <property type="term" value="F:4 iron, 4 sulfur cluster binding"/>
    <property type="evidence" value="ECO:0007669"/>
    <property type="project" value="UniProtKB-UniRule"/>
</dbReference>
<dbReference type="NCBIfam" id="TIGR01084">
    <property type="entry name" value="mutY"/>
    <property type="match status" value="1"/>
</dbReference>
<evidence type="ECO:0000256" key="13">
    <source>
        <dbReference type="ARBA" id="ARBA00023295"/>
    </source>
</evidence>
<evidence type="ECO:0000256" key="6">
    <source>
        <dbReference type="ARBA" id="ARBA00022485"/>
    </source>
</evidence>
<dbReference type="AlphaFoldDB" id="A0A4R5PPB7"/>